<evidence type="ECO:0000256" key="1">
    <source>
        <dbReference type="ARBA" id="ARBA00023002"/>
    </source>
</evidence>
<dbReference type="EMBL" id="WTPW01000147">
    <property type="protein sequence ID" value="KAF0541973.1"/>
    <property type="molecule type" value="Genomic_DNA"/>
</dbReference>
<dbReference type="InterPro" id="IPR036291">
    <property type="entry name" value="NAD(P)-bd_dom_sf"/>
</dbReference>
<proteinExistence type="predicted"/>
<dbReference type="AlphaFoldDB" id="A0A8H4AXF7"/>
<organism evidence="2 3">
    <name type="scientific">Gigaspora margarita</name>
    <dbReference type="NCBI Taxonomy" id="4874"/>
    <lineage>
        <taxon>Eukaryota</taxon>
        <taxon>Fungi</taxon>
        <taxon>Fungi incertae sedis</taxon>
        <taxon>Mucoromycota</taxon>
        <taxon>Glomeromycotina</taxon>
        <taxon>Glomeromycetes</taxon>
        <taxon>Diversisporales</taxon>
        <taxon>Gigasporaceae</taxon>
        <taxon>Gigaspora</taxon>
    </lineage>
</organism>
<evidence type="ECO:0000313" key="2">
    <source>
        <dbReference type="EMBL" id="KAF0541973.1"/>
    </source>
</evidence>
<protein>
    <submittedName>
        <fullName evidence="2">NADP-binding protein</fullName>
    </submittedName>
</protein>
<dbReference type="PRINTS" id="PR00081">
    <property type="entry name" value="GDHRDH"/>
</dbReference>
<dbReference type="PANTHER" id="PTHR43157:SF31">
    <property type="entry name" value="PHOSPHATIDYLINOSITOL-GLYCAN BIOSYNTHESIS CLASS F PROTEIN"/>
    <property type="match status" value="1"/>
</dbReference>
<evidence type="ECO:0000313" key="3">
    <source>
        <dbReference type="Proteomes" id="UP000439903"/>
    </source>
</evidence>
<dbReference type="InterPro" id="IPR002347">
    <property type="entry name" value="SDR_fam"/>
</dbReference>
<keyword evidence="1" id="KW-0560">Oxidoreductase</keyword>
<name>A0A8H4AXF7_GIGMA</name>
<dbReference type="Gene3D" id="3.40.50.720">
    <property type="entry name" value="NAD(P)-binding Rossmann-like Domain"/>
    <property type="match status" value="1"/>
</dbReference>
<keyword evidence="3" id="KW-1185">Reference proteome</keyword>
<comment type="caution">
    <text evidence="2">The sequence shown here is derived from an EMBL/GenBank/DDBJ whole genome shotgun (WGS) entry which is preliminary data.</text>
</comment>
<accession>A0A8H4AXF7</accession>
<dbReference type="OrthoDB" id="542013at2759"/>
<sequence>MNLFSEMGAEQSTIKSYDLSNKVVIITGSTDGIGKSLARIISSYNPKRLVLPVRNREKGEKLFEYIRNSQDGKVECAELWDIDFADLHSVKSFADKFVKEVGELHYLWNNAGIFNFNVKKTKDNFEQQFQVNFLSHFLLTTLLIPTMKNSATSESPCKINFTGSDNENFGNIDLDDLTGEKSSGSFKFQANSKLMDHVYSNELNRRLQGSNVISLICLPGFVSTNAGDLPQYLLPLKRFAMAFGSSPDIGAINVMYPVLDATIDDGGKSFRKCEEMKVSGQATDEEFAKKFWEKCELLLRNFDPNLLE</sequence>
<dbReference type="Pfam" id="PF00106">
    <property type="entry name" value="adh_short"/>
    <property type="match status" value="1"/>
</dbReference>
<reference evidence="2 3" key="1">
    <citation type="journal article" date="2019" name="Environ. Microbiol.">
        <title>At the nexus of three kingdoms: the genome of the mycorrhizal fungus Gigaspora margarita provides insights into plant, endobacterial and fungal interactions.</title>
        <authorList>
            <person name="Venice F."/>
            <person name="Ghignone S."/>
            <person name="Salvioli di Fossalunga A."/>
            <person name="Amselem J."/>
            <person name="Novero M."/>
            <person name="Xianan X."/>
            <person name="Sedzielewska Toro K."/>
            <person name="Morin E."/>
            <person name="Lipzen A."/>
            <person name="Grigoriev I.V."/>
            <person name="Henrissat B."/>
            <person name="Martin F.M."/>
            <person name="Bonfante P."/>
        </authorList>
    </citation>
    <scope>NUCLEOTIDE SEQUENCE [LARGE SCALE GENOMIC DNA]</scope>
    <source>
        <strain evidence="2 3">BEG34</strain>
    </source>
</reference>
<gene>
    <name evidence="2" type="ORF">F8M41_004956</name>
</gene>
<dbReference type="GO" id="GO:0016491">
    <property type="term" value="F:oxidoreductase activity"/>
    <property type="evidence" value="ECO:0007669"/>
    <property type="project" value="UniProtKB-KW"/>
</dbReference>
<dbReference type="PANTHER" id="PTHR43157">
    <property type="entry name" value="PHOSPHATIDYLINOSITOL-GLYCAN BIOSYNTHESIS CLASS F PROTEIN-RELATED"/>
    <property type="match status" value="1"/>
</dbReference>
<dbReference type="Proteomes" id="UP000439903">
    <property type="component" value="Unassembled WGS sequence"/>
</dbReference>
<dbReference type="SUPFAM" id="SSF51735">
    <property type="entry name" value="NAD(P)-binding Rossmann-fold domains"/>
    <property type="match status" value="1"/>
</dbReference>